<organism evidence="6 7">
    <name type="scientific">Halanaerobium saccharolyticum</name>
    <dbReference type="NCBI Taxonomy" id="43595"/>
    <lineage>
        <taxon>Bacteria</taxon>
        <taxon>Bacillati</taxon>
        <taxon>Bacillota</taxon>
        <taxon>Clostridia</taxon>
        <taxon>Halanaerobiales</taxon>
        <taxon>Halanaerobiaceae</taxon>
        <taxon>Halanaerobium</taxon>
    </lineage>
</organism>
<feature type="domain" description="PAS" evidence="2">
    <location>
        <begin position="682"/>
        <end position="725"/>
    </location>
</feature>
<dbReference type="InterPro" id="IPR003607">
    <property type="entry name" value="HD/PDEase_dom"/>
</dbReference>
<feature type="domain" description="PAS" evidence="2">
    <location>
        <begin position="558"/>
        <end position="628"/>
    </location>
</feature>
<feature type="domain" description="HD-GYP" evidence="5">
    <location>
        <begin position="346"/>
        <end position="541"/>
    </location>
</feature>
<dbReference type="EMBL" id="SNWX01000009">
    <property type="protein sequence ID" value="TDO91262.1"/>
    <property type="molecule type" value="Genomic_DNA"/>
</dbReference>
<dbReference type="RefSeq" id="WP_133514824.1">
    <property type="nucleotide sequence ID" value="NZ_SNWX01000009.1"/>
</dbReference>
<dbReference type="SUPFAM" id="SSF55785">
    <property type="entry name" value="PYP-like sensor domain (PAS domain)"/>
    <property type="match status" value="3"/>
</dbReference>
<dbReference type="PROSITE" id="PS50113">
    <property type="entry name" value="PAC"/>
    <property type="match status" value="1"/>
</dbReference>
<name>A0A4R6LRQ2_9FIRM</name>
<evidence type="ECO:0000256" key="1">
    <source>
        <dbReference type="SAM" id="Coils"/>
    </source>
</evidence>
<feature type="domain" description="PAC" evidence="3">
    <location>
        <begin position="87"/>
        <end position="139"/>
    </location>
</feature>
<dbReference type="OrthoDB" id="9804747at2"/>
<evidence type="ECO:0000259" key="2">
    <source>
        <dbReference type="PROSITE" id="PS50112"/>
    </source>
</evidence>
<dbReference type="Pfam" id="PF13487">
    <property type="entry name" value="HD_5"/>
    <property type="match status" value="1"/>
</dbReference>
<dbReference type="InterPro" id="IPR035965">
    <property type="entry name" value="PAS-like_dom_sf"/>
</dbReference>
<proteinExistence type="predicted"/>
<dbReference type="AlphaFoldDB" id="A0A4R6LRQ2"/>
<dbReference type="PANTHER" id="PTHR43155:SF8">
    <property type="entry name" value="METAL DEPENDENT PHOSPHOHYDROLASE"/>
    <property type="match status" value="1"/>
</dbReference>
<dbReference type="PROSITE" id="PS50112">
    <property type="entry name" value="PAS"/>
    <property type="match status" value="2"/>
</dbReference>
<keyword evidence="1" id="KW-0175">Coiled coil</keyword>
<dbReference type="PROSITE" id="PS51831">
    <property type="entry name" value="HD"/>
    <property type="match status" value="1"/>
</dbReference>
<evidence type="ECO:0000259" key="3">
    <source>
        <dbReference type="PROSITE" id="PS50113"/>
    </source>
</evidence>
<evidence type="ECO:0000313" key="6">
    <source>
        <dbReference type="EMBL" id="TDO91262.1"/>
    </source>
</evidence>
<evidence type="ECO:0000259" key="5">
    <source>
        <dbReference type="PROSITE" id="PS51832"/>
    </source>
</evidence>
<dbReference type="CDD" id="cd00077">
    <property type="entry name" value="HDc"/>
    <property type="match status" value="1"/>
</dbReference>
<feature type="domain" description="HD" evidence="4">
    <location>
        <begin position="368"/>
        <end position="490"/>
    </location>
</feature>
<dbReference type="GO" id="GO:0006355">
    <property type="term" value="P:regulation of DNA-templated transcription"/>
    <property type="evidence" value="ECO:0007669"/>
    <property type="project" value="InterPro"/>
</dbReference>
<protein>
    <submittedName>
        <fullName evidence="6">PAS domain S-box-containing protein</fullName>
    </submittedName>
</protein>
<dbReference type="InterPro" id="IPR037522">
    <property type="entry name" value="HD_GYP_dom"/>
</dbReference>
<evidence type="ECO:0000313" key="7">
    <source>
        <dbReference type="Proteomes" id="UP000295064"/>
    </source>
</evidence>
<dbReference type="NCBIfam" id="TIGR00229">
    <property type="entry name" value="sensory_box"/>
    <property type="match status" value="3"/>
</dbReference>
<feature type="coiled-coil region" evidence="1">
    <location>
        <begin position="130"/>
        <end position="192"/>
    </location>
</feature>
<gene>
    <name evidence="6" type="ORF">DFR79_1099</name>
</gene>
<dbReference type="Proteomes" id="UP000295064">
    <property type="component" value="Unassembled WGS sequence"/>
</dbReference>
<accession>A0A4R6LRQ2</accession>
<dbReference type="PROSITE" id="PS51832">
    <property type="entry name" value="HD_GYP"/>
    <property type="match status" value="1"/>
</dbReference>
<dbReference type="InterPro" id="IPR000700">
    <property type="entry name" value="PAS-assoc_C"/>
</dbReference>
<dbReference type="InterPro" id="IPR006674">
    <property type="entry name" value="HD_domain"/>
</dbReference>
<comment type="caution">
    <text evidence="6">The sequence shown here is derived from an EMBL/GenBank/DDBJ whole genome shotgun (WGS) entry which is preliminary data.</text>
</comment>
<dbReference type="InterPro" id="IPR013767">
    <property type="entry name" value="PAS_fold"/>
</dbReference>
<dbReference type="CDD" id="cd00130">
    <property type="entry name" value="PAS"/>
    <property type="match status" value="3"/>
</dbReference>
<dbReference type="SMART" id="SM00091">
    <property type="entry name" value="PAS"/>
    <property type="match status" value="3"/>
</dbReference>
<sequence>MSDYDRNISKNMSEEYFDFLDQAPIGIFRTTFNDKIEYINSSMAEMMGAENVEQVLVNYQCLSQDFYVDSEKRNEFLEKLKKQNELKNFEYQAYKINGEKFWVSMNARVVSSKNNDENKIEGFVIDITERKEQEIELRNQKEELAASNEQLSAYNEEVIAMNEELEQSFAEINNLNQRFVNMIELVSNMENKTFMSEEDFFSDLLQNAIEIVPEADYAKMVIVNQNDNYVFIDAVGHEIELLKKLEIEKDLFYNFKGKDIYQTRDYFLNVDKMETSQREILKQALKPIKDSLYINIDVDSQVVGRLALDIKQGSSREFSDTTRKILESFSTLASVFFAFKRFDNLQTNFTRELITSIIKIMEIYDLYTKGHSENVAEIASAIAREMDLPKKTIKTTYWAGLVHDIGKLLVPLDIINKKGKLSEREYQLIKKHPVWGSEALSKSESLKSISEYILYHHEKWDGSGYPEGIAGDKIPIISQILGVADAWDAMLSKRAYRDPLSIETALEEIQKNKGSQFSPQVAEAFIQIVKSNRIDSLKKDVLKDEINSSQTEKYSLDKKEYFEDLFEESKEGIVILDVDFNIIRANDYFLEMFEYSRKKIIGKNIKQIVPETKKLETEIYIDRLLAGQRVSSRSIREKCEGAKIEVSIQAFPISLAGENAGYYVIYRDLTELEDTKRKYENIKDRYQALFENEFTIMLIIDPDTGKIVDANPATIQFYGWSKDQLTSMEITDINVLKKDEVIREMKEARQKNKNYFIFKHKLFNGEIRDVEVYSQPILFGEKEYLYSIIYESRED</sequence>
<reference evidence="6 7" key="1">
    <citation type="submission" date="2019-03" db="EMBL/GenBank/DDBJ databases">
        <title>Subsurface microbial communities from deep shales in Ohio and West Virginia, USA.</title>
        <authorList>
            <person name="Wrighton K."/>
        </authorList>
    </citation>
    <scope>NUCLEOTIDE SEQUENCE [LARGE SCALE GENOMIC DNA]</scope>
    <source>
        <strain evidence="6 7">MA284_T2</strain>
    </source>
</reference>
<dbReference type="Gene3D" id="1.10.3210.10">
    <property type="entry name" value="Hypothetical protein af1432"/>
    <property type="match status" value="1"/>
</dbReference>
<dbReference type="Pfam" id="PF00989">
    <property type="entry name" value="PAS"/>
    <property type="match status" value="1"/>
</dbReference>
<dbReference type="PANTHER" id="PTHR43155">
    <property type="entry name" value="CYCLIC DI-GMP PHOSPHODIESTERASE PA4108-RELATED"/>
    <property type="match status" value="1"/>
</dbReference>
<evidence type="ECO:0000259" key="4">
    <source>
        <dbReference type="PROSITE" id="PS51831"/>
    </source>
</evidence>
<dbReference type="InterPro" id="IPR000014">
    <property type="entry name" value="PAS"/>
</dbReference>
<dbReference type="SUPFAM" id="SSF109604">
    <property type="entry name" value="HD-domain/PDEase-like"/>
    <property type="match status" value="1"/>
</dbReference>
<dbReference type="Gene3D" id="3.30.450.20">
    <property type="entry name" value="PAS domain"/>
    <property type="match status" value="3"/>
</dbReference>
<dbReference type="SMART" id="SM00471">
    <property type="entry name" value="HDc"/>
    <property type="match status" value="1"/>
</dbReference>
<dbReference type="Pfam" id="PF13426">
    <property type="entry name" value="PAS_9"/>
    <property type="match status" value="2"/>
</dbReference>